<evidence type="ECO:0000313" key="2">
    <source>
        <dbReference type="EMBL" id="GIY99733.1"/>
    </source>
</evidence>
<dbReference type="GO" id="GO:0020037">
    <property type="term" value="F:heme binding"/>
    <property type="evidence" value="ECO:0007669"/>
    <property type="project" value="InterPro"/>
</dbReference>
<dbReference type="Proteomes" id="UP001054945">
    <property type="component" value="Unassembled WGS sequence"/>
</dbReference>
<evidence type="ECO:0008006" key="4">
    <source>
        <dbReference type="Google" id="ProtNLM"/>
    </source>
</evidence>
<name>A0AAV4XYW2_CAEEX</name>
<dbReference type="GO" id="GO:0005506">
    <property type="term" value="F:iron ion binding"/>
    <property type="evidence" value="ECO:0007669"/>
    <property type="project" value="InterPro"/>
</dbReference>
<proteinExistence type="predicted"/>
<keyword evidence="3" id="KW-1185">Reference proteome</keyword>
<dbReference type="SUPFAM" id="SSF48264">
    <property type="entry name" value="Cytochrome P450"/>
    <property type="match status" value="1"/>
</dbReference>
<dbReference type="GO" id="GO:0016705">
    <property type="term" value="F:oxidoreductase activity, acting on paired donors, with incorporation or reduction of molecular oxygen"/>
    <property type="evidence" value="ECO:0007669"/>
    <property type="project" value="InterPro"/>
</dbReference>
<dbReference type="AlphaFoldDB" id="A0AAV4XYW2"/>
<organism evidence="2 3">
    <name type="scientific">Caerostris extrusa</name>
    <name type="common">Bark spider</name>
    <name type="synonym">Caerostris bankana</name>
    <dbReference type="NCBI Taxonomy" id="172846"/>
    <lineage>
        <taxon>Eukaryota</taxon>
        <taxon>Metazoa</taxon>
        <taxon>Ecdysozoa</taxon>
        <taxon>Arthropoda</taxon>
        <taxon>Chelicerata</taxon>
        <taxon>Arachnida</taxon>
        <taxon>Araneae</taxon>
        <taxon>Araneomorphae</taxon>
        <taxon>Entelegynae</taxon>
        <taxon>Araneoidea</taxon>
        <taxon>Araneidae</taxon>
        <taxon>Caerostris</taxon>
    </lineage>
</organism>
<gene>
    <name evidence="2" type="ORF">CEXT_661931</name>
</gene>
<keyword evidence="1" id="KW-0560">Oxidoreductase</keyword>
<accession>A0AAV4XYW2</accession>
<evidence type="ECO:0000313" key="3">
    <source>
        <dbReference type="Proteomes" id="UP001054945"/>
    </source>
</evidence>
<sequence length="106" mass="11732">MADDSTKCLLDVLLKLHIEDQVLDEDGVRQEVDTFIVGACTPEVQEKIHQELDSVLGADSKGPLSVADLNELKYLECVPKGEIEQVLQQKGFSGYLEFVLEVLVSN</sequence>
<dbReference type="Gene3D" id="1.10.630.10">
    <property type="entry name" value="Cytochrome P450"/>
    <property type="match status" value="1"/>
</dbReference>
<protein>
    <recommendedName>
        <fullName evidence="4">Cytochrome P450</fullName>
    </recommendedName>
</protein>
<dbReference type="InterPro" id="IPR036396">
    <property type="entry name" value="Cyt_P450_sf"/>
</dbReference>
<dbReference type="EMBL" id="BPLR01001080">
    <property type="protein sequence ID" value="GIY99733.1"/>
    <property type="molecule type" value="Genomic_DNA"/>
</dbReference>
<reference evidence="2 3" key="1">
    <citation type="submission" date="2021-06" db="EMBL/GenBank/DDBJ databases">
        <title>Caerostris extrusa draft genome.</title>
        <authorList>
            <person name="Kono N."/>
            <person name="Arakawa K."/>
        </authorList>
    </citation>
    <scope>NUCLEOTIDE SEQUENCE [LARGE SCALE GENOMIC DNA]</scope>
</reference>
<evidence type="ECO:0000256" key="1">
    <source>
        <dbReference type="ARBA" id="ARBA00023033"/>
    </source>
</evidence>
<dbReference type="GO" id="GO:0004497">
    <property type="term" value="F:monooxygenase activity"/>
    <property type="evidence" value="ECO:0007669"/>
    <property type="project" value="UniProtKB-KW"/>
</dbReference>
<keyword evidence="1" id="KW-0503">Monooxygenase</keyword>
<comment type="caution">
    <text evidence="2">The sequence shown here is derived from an EMBL/GenBank/DDBJ whole genome shotgun (WGS) entry which is preliminary data.</text>
</comment>